<evidence type="ECO:0000313" key="3">
    <source>
        <dbReference type="Proteomes" id="UP000070544"/>
    </source>
</evidence>
<gene>
    <name evidence="2" type="ORF">M427DRAFT_44583</name>
</gene>
<organism evidence="2 3">
    <name type="scientific">Gonapodya prolifera (strain JEL478)</name>
    <name type="common">Monoblepharis prolifera</name>
    <dbReference type="NCBI Taxonomy" id="1344416"/>
    <lineage>
        <taxon>Eukaryota</taxon>
        <taxon>Fungi</taxon>
        <taxon>Fungi incertae sedis</taxon>
        <taxon>Chytridiomycota</taxon>
        <taxon>Chytridiomycota incertae sedis</taxon>
        <taxon>Monoblepharidomycetes</taxon>
        <taxon>Monoblepharidales</taxon>
        <taxon>Gonapodyaceae</taxon>
        <taxon>Gonapodya</taxon>
    </lineage>
</organism>
<name>A0A139AEP2_GONPJ</name>
<dbReference type="InterPro" id="IPR001810">
    <property type="entry name" value="F-box_dom"/>
</dbReference>
<accession>A0A139AEP2</accession>
<keyword evidence="3" id="KW-1185">Reference proteome</keyword>
<sequence length="479" mass="52888">MITPLTTQPLQSRSKPRHLSLDVLPAELIPSILTHLPPRDILLSFTVLSRRYKQLVADFFRPDGRPGILVDVRNQLTPLPPVSPYARIKRPIRLRFTSTVTIARGRRIVGTLDIFVRTASMAWGLDMASLAAQIESTSPLAFAGLGAMPLLRSAPPHVLVSWLSDPISRPVELKVTADMTSVLCSIPNQPSLSFPTIESVTYDGAIKGVPQHLRDRTTGLFPSCKHITLGRVSCSEDIPNMVHSLVGKNTSSLTDLTVSGTGTSTEEDGLDPLFYELPHIVSGLPSLRSLTLFAPMDWIRVANIEESKIRAPDDGSVQPLRDLHLRTSGLAKNPSASLGVLARSLSVMFPRLKILTMTLDDVFTDRWPPYFNIGIHTMPKLRTRDQLSHKRLDHSTDTHIPSLLNEHILLSFADFVSTQPAHKVRLTISTLAESESPNHVKVSERASIVKKFGRMLCRMIAGRGRGRGRGKRVVVAVDR</sequence>
<protein>
    <recommendedName>
        <fullName evidence="1">F-box domain-containing protein</fullName>
    </recommendedName>
</protein>
<evidence type="ECO:0000259" key="1">
    <source>
        <dbReference type="PROSITE" id="PS50181"/>
    </source>
</evidence>
<dbReference type="InterPro" id="IPR036047">
    <property type="entry name" value="F-box-like_dom_sf"/>
</dbReference>
<proteinExistence type="predicted"/>
<dbReference type="AlphaFoldDB" id="A0A139AEP2"/>
<dbReference type="Proteomes" id="UP000070544">
    <property type="component" value="Unassembled WGS sequence"/>
</dbReference>
<reference evidence="2 3" key="1">
    <citation type="journal article" date="2015" name="Genome Biol. Evol.">
        <title>Phylogenomic analyses indicate that early fungi evolved digesting cell walls of algal ancestors of land plants.</title>
        <authorList>
            <person name="Chang Y."/>
            <person name="Wang S."/>
            <person name="Sekimoto S."/>
            <person name="Aerts A.L."/>
            <person name="Choi C."/>
            <person name="Clum A."/>
            <person name="LaButti K.M."/>
            <person name="Lindquist E.A."/>
            <person name="Yee Ngan C."/>
            <person name="Ohm R.A."/>
            <person name="Salamov A.A."/>
            <person name="Grigoriev I.V."/>
            <person name="Spatafora J.W."/>
            <person name="Berbee M.L."/>
        </authorList>
    </citation>
    <scope>NUCLEOTIDE SEQUENCE [LARGE SCALE GENOMIC DNA]</scope>
    <source>
        <strain evidence="2 3">JEL478</strain>
    </source>
</reference>
<evidence type="ECO:0000313" key="2">
    <source>
        <dbReference type="EMBL" id="KXS15292.1"/>
    </source>
</evidence>
<dbReference type="EMBL" id="KQ965763">
    <property type="protein sequence ID" value="KXS15292.1"/>
    <property type="molecule type" value="Genomic_DNA"/>
</dbReference>
<dbReference type="PROSITE" id="PS50181">
    <property type="entry name" value="FBOX"/>
    <property type="match status" value="1"/>
</dbReference>
<dbReference type="Pfam" id="PF00646">
    <property type="entry name" value="F-box"/>
    <property type="match status" value="1"/>
</dbReference>
<dbReference type="SUPFAM" id="SSF81383">
    <property type="entry name" value="F-box domain"/>
    <property type="match status" value="1"/>
</dbReference>
<feature type="domain" description="F-box" evidence="1">
    <location>
        <begin position="18"/>
        <end position="63"/>
    </location>
</feature>